<proteinExistence type="predicted"/>
<sequence>MNPEPLVVNLRLRVCRSMIYIYIPPLALRSEMHLAYSFDAPTSELTEPLRNEEMNSFSLVQLTSGNLAAIVEGSWALSLKSQIINFETDRYIAHLYGVFCS</sequence>
<keyword evidence="2" id="KW-1185">Reference proteome</keyword>
<evidence type="ECO:0000313" key="1">
    <source>
        <dbReference type="EMBL" id="KII73362.1"/>
    </source>
</evidence>
<name>A0A0C2NH70_THEKT</name>
<dbReference type="Proteomes" id="UP000031668">
    <property type="component" value="Unassembled WGS sequence"/>
</dbReference>
<dbReference type="EMBL" id="JWZT01000877">
    <property type="protein sequence ID" value="KII73362.1"/>
    <property type="molecule type" value="Genomic_DNA"/>
</dbReference>
<comment type="caution">
    <text evidence="1">The sequence shown here is derived from an EMBL/GenBank/DDBJ whole genome shotgun (WGS) entry which is preliminary data.</text>
</comment>
<accession>A0A0C2NH70</accession>
<protein>
    <submittedName>
        <fullName evidence="1">Uncharacterized protein</fullName>
    </submittedName>
</protein>
<dbReference type="AlphaFoldDB" id="A0A0C2NH70"/>
<reference evidence="1 2" key="1">
    <citation type="journal article" date="2014" name="Genome Biol. Evol.">
        <title>The genome of the myxosporean Thelohanellus kitauei shows adaptations to nutrient acquisition within its fish host.</title>
        <authorList>
            <person name="Yang Y."/>
            <person name="Xiong J."/>
            <person name="Zhou Z."/>
            <person name="Huo F."/>
            <person name="Miao W."/>
            <person name="Ran C."/>
            <person name="Liu Y."/>
            <person name="Zhang J."/>
            <person name="Feng J."/>
            <person name="Wang M."/>
            <person name="Wang M."/>
            <person name="Wang L."/>
            <person name="Yao B."/>
        </authorList>
    </citation>
    <scope>NUCLEOTIDE SEQUENCE [LARGE SCALE GENOMIC DNA]</scope>
    <source>
        <strain evidence="1">Wuqing</strain>
    </source>
</reference>
<organism evidence="1 2">
    <name type="scientific">Thelohanellus kitauei</name>
    <name type="common">Myxosporean</name>
    <dbReference type="NCBI Taxonomy" id="669202"/>
    <lineage>
        <taxon>Eukaryota</taxon>
        <taxon>Metazoa</taxon>
        <taxon>Cnidaria</taxon>
        <taxon>Myxozoa</taxon>
        <taxon>Myxosporea</taxon>
        <taxon>Bivalvulida</taxon>
        <taxon>Platysporina</taxon>
        <taxon>Myxobolidae</taxon>
        <taxon>Thelohanellus</taxon>
    </lineage>
</organism>
<evidence type="ECO:0000313" key="2">
    <source>
        <dbReference type="Proteomes" id="UP000031668"/>
    </source>
</evidence>
<gene>
    <name evidence="1" type="ORF">RF11_02349</name>
</gene>